<dbReference type="Proteomes" id="UP000426246">
    <property type="component" value="Chromosome"/>
</dbReference>
<dbReference type="SUPFAM" id="SSF49503">
    <property type="entry name" value="Cupredoxins"/>
    <property type="match status" value="1"/>
</dbReference>
<dbReference type="KEGG" id="ppsc:EHS13_04070"/>
<dbReference type="EMBL" id="CP034235">
    <property type="protein sequence ID" value="QGQ94139.1"/>
    <property type="molecule type" value="Genomic_DNA"/>
</dbReference>
<dbReference type="InterPro" id="IPR008972">
    <property type="entry name" value="Cupredoxin"/>
</dbReference>
<feature type="region of interest" description="Disordered" evidence="1">
    <location>
        <begin position="96"/>
        <end position="152"/>
    </location>
</feature>
<dbReference type="InterPro" id="IPR052721">
    <property type="entry name" value="ET_Amicyanin"/>
</dbReference>
<evidence type="ECO:0000256" key="2">
    <source>
        <dbReference type="SAM" id="SignalP"/>
    </source>
</evidence>
<reference evidence="5" key="1">
    <citation type="submission" date="2018-11" db="EMBL/GenBank/DDBJ databases">
        <title>Complete genome sequence of Paenibacillus sp. ML311-T8.</title>
        <authorList>
            <person name="Nam Y.-D."/>
            <person name="Kang J."/>
            <person name="Chung W.-H."/>
            <person name="Park Y.S."/>
        </authorList>
    </citation>
    <scope>NUCLEOTIDE SEQUENCE [LARGE SCALE GENOMIC DNA]</scope>
    <source>
        <strain evidence="5">ML311-T8</strain>
    </source>
</reference>
<dbReference type="RefSeq" id="WP_155699138.1">
    <property type="nucleotide sequence ID" value="NZ_CP034235.1"/>
</dbReference>
<dbReference type="Gene3D" id="2.60.40.420">
    <property type="entry name" value="Cupredoxins - blue copper proteins"/>
    <property type="match status" value="1"/>
</dbReference>
<protein>
    <recommendedName>
        <fullName evidence="3">EfeO-type cupredoxin-like domain-containing protein</fullName>
    </recommendedName>
</protein>
<dbReference type="PANTHER" id="PTHR36507">
    <property type="entry name" value="BLL1555 PROTEIN"/>
    <property type="match status" value="1"/>
</dbReference>
<feature type="chain" id="PRO_5039567426" description="EfeO-type cupredoxin-like domain-containing protein" evidence="2">
    <location>
        <begin position="24"/>
        <end position="237"/>
    </location>
</feature>
<sequence length="237" mass="25685">MKKQKRIVSFLGIAMISASLMLAAGCSSKDDADAQMTSKSTPMESMAGMESMAPTMEPTMEPSMEPTMMPTMEPTMSMEPSMMPTMAPVEMVTEAPTAEPTKEPMTPMPTLKATAKPTVKPTPKPTSKPTAKPTATMDHSMMATPEPTKAPAVTSKTIEVTIKTFAYSPSSIKVPVNSEVTFTNKDDVKHTITAKDGSFKSKLLKQDESFTQKFTEAGVYEVYCEPHTFMTATITVE</sequence>
<accession>A0A6B8RD30</accession>
<evidence type="ECO:0000259" key="3">
    <source>
        <dbReference type="Pfam" id="PF13473"/>
    </source>
</evidence>
<gene>
    <name evidence="4" type="ORF">EHS13_04070</name>
</gene>
<organism evidence="4 5">
    <name type="scientific">Paenibacillus psychroresistens</name>
    <dbReference type="NCBI Taxonomy" id="1778678"/>
    <lineage>
        <taxon>Bacteria</taxon>
        <taxon>Bacillati</taxon>
        <taxon>Bacillota</taxon>
        <taxon>Bacilli</taxon>
        <taxon>Bacillales</taxon>
        <taxon>Paenibacillaceae</taxon>
        <taxon>Paenibacillus</taxon>
    </lineage>
</organism>
<feature type="signal peptide" evidence="2">
    <location>
        <begin position="1"/>
        <end position="23"/>
    </location>
</feature>
<proteinExistence type="predicted"/>
<dbReference type="Pfam" id="PF13473">
    <property type="entry name" value="Cupredoxin_1"/>
    <property type="match status" value="1"/>
</dbReference>
<dbReference type="PANTHER" id="PTHR36507:SF1">
    <property type="entry name" value="BLL1555 PROTEIN"/>
    <property type="match status" value="1"/>
</dbReference>
<feature type="domain" description="EfeO-type cupredoxin-like" evidence="3">
    <location>
        <begin position="149"/>
        <end position="236"/>
    </location>
</feature>
<evidence type="ECO:0000256" key="1">
    <source>
        <dbReference type="SAM" id="MobiDB-lite"/>
    </source>
</evidence>
<keyword evidence="5" id="KW-1185">Reference proteome</keyword>
<feature type="compositionally biased region" description="Low complexity" evidence="1">
    <location>
        <begin position="96"/>
        <end position="119"/>
    </location>
</feature>
<dbReference type="PROSITE" id="PS51257">
    <property type="entry name" value="PROKAR_LIPOPROTEIN"/>
    <property type="match status" value="1"/>
</dbReference>
<feature type="compositionally biased region" description="Low complexity" evidence="1">
    <location>
        <begin position="127"/>
        <end position="136"/>
    </location>
</feature>
<keyword evidence="2" id="KW-0732">Signal</keyword>
<name>A0A6B8RD30_9BACL</name>
<evidence type="ECO:0000313" key="5">
    <source>
        <dbReference type="Proteomes" id="UP000426246"/>
    </source>
</evidence>
<dbReference type="OrthoDB" id="680163at2"/>
<dbReference type="InterPro" id="IPR028096">
    <property type="entry name" value="EfeO_Cupredoxin"/>
</dbReference>
<dbReference type="AlphaFoldDB" id="A0A6B8RD30"/>
<evidence type="ECO:0000313" key="4">
    <source>
        <dbReference type="EMBL" id="QGQ94139.1"/>
    </source>
</evidence>